<evidence type="ECO:0000313" key="4">
    <source>
        <dbReference type="Proteomes" id="UP000054937"/>
    </source>
</evidence>
<gene>
    <name evidence="3" type="ORF">PPERSA_03993</name>
</gene>
<feature type="region of interest" description="Disordered" evidence="2">
    <location>
        <begin position="61"/>
        <end position="80"/>
    </location>
</feature>
<organism evidence="3 4">
    <name type="scientific">Pseudocohnilembus persalinus</name>
    <name type="common">Ciliate</name>
    <dbReference type="NCBI Taxonomy" id="266149"/>
    <lineage>
        <taxon>Eukaryota</taxon>
        <taxon>Sar</taxon>
        <taxon>Alveolata</taxon>
        <taxon>Ciliophora</taxon>
        <taxon>Intramacronucleata</taxon>
        <taxon>Oligohymenophorea</taxon>
        <taxon>Scuticociliatia</taxon>
        <taxon>Philasterida</taxon>
        <taxon>Pseudocohnilembidae</taxon>
        <taxon>Pseudocohnilembus</taxon>
    </lineage>
</organism>
<evidence type="ECO:0000313" key="3">
    <source>
        <dbReference type="EMBL" id="KRW99523.1"/>
    </source>
</evidence>
<keyword evidence="4" id="KW-1185">Reference proteome</keyword>
<evidence type="ECO:0000256" key="2">
    <source>
        <dbReference type="SAM" id="MobiDB-lite"/>
    </source>
</evidence>
<name>A0A0V0QBB5_PSEPJ</name>
<dbReference type="Proteomes" id="UP000054937">
    <property type="component" value="Unassembled WGS sequence"/>
</dbReference>
<reference evidence="3 4" key="1">
    <citation type="journal article" date="2015" name="Sci. Rep.">
        <title>Genome of the facultative scuticociliatosis pathogen Pseudocohnilembus persalinus provides insight into its virulence through horizontal gene transfer.</title>
        <authorList>
            <person name="Xiong J."/>
            <person name="Wang G."/>
            <person name="Cheng J."/>
            <person name="Tian M."/>
            <person name="Pan X."/>
            <person name="Warren A."/>
            <person name="Jiang C."/>
            <person name="Yuan D."/>
            <person name="Miao W."/>
        </authorList>
    </citation>
    <scope>NUCLEOTIDE SEQUENCE [LARGE SCALE GENOMIC DNA]</scope>
    <source>
        <strain evidence="3">36N120E</strain>
    </source>
</reference>
<feature type="compositionally biased region" description="Low complexity" evidence="2">
    <location>
        <begin position="71"/>
        <end position="80"/>
    </location>
</feature>
<dbReference type="InParanoid" id="A0A0V0QBB5"/>
<dbReference type="EMBL" id="LDAU01000211">
    <property type="protein sequence ID" value="KRW99523.1"/>
    <property type="molecule type" value="Genomic_DNA"/>
</dbReference>
<protein>
    <submittedName>
        <fullName evidence="3">Uncharacterized protein</fullName>
    </submittedName>
</protein>
<dbReference type="AlphaFoldDB" id="A0A0V0QBB5"/>
<feature type="coiled-coil region" evidence="1">
    <location>
        <begin position="18"/>
        <end position="45"/>
    </location>
</feature>
<comment type="caution">
    <text evidence="3">The sequence shown here is derived from an EMBL/GenBank/DDBJ whole genome shotgun (WGS) entry which is preliminary data.</text>
</comment>
<proteinExistence type="predicted"/>
<sequence length="232" mass="28306">MRQNKNQYNDRDSLTSILKKSSTNSNNYQENIQDHQLQNNNISDNEQSEFLNNNIYKDKNDFNTQFFGPPKQNEQLQNKNNQDEIDKLKKKLNKKKAEEQIKTMHKLRKSQFYNNLFGKKGVSKDDFQYYANENQYEDFNINENNVDFKMKFKEKKRIHKELPINQKTDDKMLNSNEEFEYFYSNGKPVFEEYRNKEHFFLPNAYDEGQQVIYKFEQFIRFIFFQQFQFISV</sequence>
<keyword evidence="1" id="KW-0175">Coiled coil</keyword>
<accession>A0A0V0QBB5</accession>
<evidence type="ECO:0000256" key="1">
    <source>
        <dbReference type="SAM" id="Coils"/>
    </source>
</evidence>